<feature type="region of interest" description="Disordered" evidence="1">
    <location>
        <begin position="186"/>
        <end position="207"/>
    </location>
</feature>
<dbReference type="GO" id="GO:0006457">
    <property type="term" value="P:protein folding"/>
    <property type="evidence" value="ECO:0007669"/>
    <property type="project" value="InterPro"/>
</dbReference>
<organism evidence="4 5">
    <name type="scientific">Chitinivibrio alkaliphilus ACht1</name>
    <dbReference type="NCBI Taxonomy" id="1313304"/>
    <lineage>
        <taxon>Bacteria</taxon>
        <taxon>Pseudomonadati</taxon>
        <taxon>Fibrobacterota</taxon>
        <taxon>Chitinivibrionia</taxon>
        <taxon>Chitinivibrionales</taxon>
        <taxon>Chitinivibrionaceae</taxon>
        <taxon>Chitinivibrio</taxon>
    </lineage>
</organism>
<accession>U7D934</accession>
<feature type="chain" id="PRO_5004682289" description="Peptidyl-prolyl cis-trans isomerase FKBP-type N-terminal domain-containing protein" evidence="2">
    <location>
        <begin position="24"/>
        <end position="207"/>
    </location>
</feature>
<dbReference type="STRING" id="1313304.CALK_0677"/>
<evidence type="ECO:0000313" key="5">
    <source>
        <dbReference type="Proteomes" id="UP000017148"/>
    </source>
</evidence>
<feature type="domain" description="Peptidyl-prolyl cis-trans isomerase FKBP-type N-terminal" evidence="3">
    <location>
        <begin position="37"/>
        <end position="103"/>
    </location>
</feature>
<dbReference type="InterPro" id="IPR000774">
    <property type="entry name" value="PPIase_FKBP_N"/>
</dbReference>
<comment type="caution">
    <text evidence="4">The sequence shown here is derived from an EMBL/GenBank/DDBJ whole genome shotgun (WGS) entry which is preliminary data.</text>
</comment>
<proteinExistence type="predicted"/>
<dbReference type="InterPro" id="IPR036944">
    <property type="entry name" value="PPIase_FKBP_N_sf"/>
</dbReference>
<dbReference type="Pfam" id="PF01346">
    <property type="entry name" value="FKBP_N"/>
    <property type="match status" value="2"/>
</dbReference>
<evidence type="ECO:0000313" key="4">
    <source>
        <dbReference type="EMBL" id="ERP38899.1"/>
    </source>
</evidence>
<protein>
    <recommendedName>
        <fullName evidence="3">Peptidyl-prolyl cis-trans isomerase FKBP-type N-terminal domain-containing protein</fullName>
    </recommendedName>
</protein>
<evidence type="ECO:0000256" key="2">
    <source>
        <dbReference type="SAM" id="SignalP"/>
    </source>
</evidence>
<evidence type="ECO:0000256" key="1">
    <source>
        <dbReference type="SAM" id="MobiDB-lite"/>
    </source>
</evidence>
<dbReference type="Proteomes" id="UP000017148">
    <property type="component" value="Unassembled WGS sequence"/>
</dbReference>
<name>U7D934_9BACT</name>
<reference evidence="4 5" key="1">
    <citation type="journal article" date="2013" name="Environ. Microbiol.">
        <title>Genome analysis of Chitinivibrio alkaliphilus gen. nov., sp. nov., a novel extremely haloalkaliphilic anaerobic chitinolytic bacterium from the candidate phylum Termite Group 3.</title>
        <authorList>
            <person name="Sorokin D.Y."/>
            <person name="Gumerov V.M."/>
            <person name="Rakitin A.L."/>
            <person name="Beletsky A.V."/>
            <person name="Damste J.S."/>
            <person name="Muyzer G."/>
            <person name="Mardanov A.V."/>
            <person name="Ravin N.V."/>
        </authorList>
    </citation>
    <scope>NUCLEOTIDE SEQUENCE [LARGE SCALE GENOMIC DNA]</scope>
    <source>
        <strain evidence="4 5">ACht1</strain>
    </source>
</reference>
<keyword evidence="5" id="KW-1185">Reference proteome</keyword>
<sequence>MSFRSKTYSFVLSLLVLSFSVSAVTVERVDGLENDTERFSYSIGYNFGRGLEQLVDHVNPSILFASLVSGTQGENPKLSPEEAQEIQQQVISSVQQEQEAGEADRSTGSIVDNYAGKDNVLGSMSDLSSETGRFSYAVGYSFGRGLEQVQDYIDIDFLISSLAAGMDGEDELMSEEEAQEIQQKVMMEIQQQQPAQPQQPQQPAPVQ</sequence>
<feature type="compositionally biased region" description="Low complexity" evidence="1">
    <location>
        <begin position="186"/>
        <end position="199"/>
    </location>
</feature>
<feature type="signal peptide" evidence="2">
    <location>
        <begin position="1"/>
        <end position="23"/>
    </location>
</feature>
<feature type="domain" description="Peptidyl-prolyl cis-trans isomerase FKBP-type N-terminal" evidence="3">
    <location>
        <begin position="133"/>
        <end position="197"/>
    </location>
</feature>
<dbReference type="AlphaFoldDB" id="U7D934"/>
<dbReference type="EMBL" id="ASJR01000004">
    <property type="protein sequence ID" value="ERP38899.1"/>
    <property type="molecule type" value="Genomic_DNA"/>
</dbReference>
<keyword evidence="2" id="KW-0732">Signal</keyword>
<dbReference type="Gene3D" id="1.10.287.460">
    <property type="entry name" value="Peptidyl-prolyl cis-trans isomerase, FKBP-type, N-terminal domain"/>
    <property type="match status" value="2"/>
</dbReference>
<feature type="region of interest" description="Disordered" evidence="1">
    <location>
        <begin position="92"/>
        <end position="111"/>
    </location>
</feature>
<evidence type="ECO:0000259" key="3">
    <source>
        <dbReference type="Pfam" id="PF01346"/>
    </source>
</evidence>
<dbReference type="RefSeq" id="WP_022636198.1">
    <property type="nucleotide sequence ID" value="NZ_ASJR01000004.1"/>
</dbReference>
<gene>
    <name evidence="4" type="ORF">CALK_0677</name>
</gene>